<dbReference type="PANTHER" id="PTHR11455">
    <property type="entry name" value="CRYPTOCHROME"/>
    <property type="match status" value="1"/>
</dbReference>
<dbReference type="EMBL" id="CP000552">
    <property type="protein sequence ID" value="ABM72729.1"/>
    <property type="molecule type" value="Genomic_DNA"/>
</dbReference>
<dbReference type="GeneID" id="60201004"/>
<dbReference type="SUPFAM" id="SSF48173">
    <property type="entry name" value="Cryptochrome/photolyase FAD-binding domain"/>
    <property type="match status" value="1"/>
</dbReference>
<feature type="binding site" evidence="3">
    <location>
        <begin position="167"/>
        <end position="169"/>
    </location>
    <ligand>
        <name>FAD</name>
        <dbReference type="ChEBI" id="CHEBI:57692"/>
    </ligand>
</feature>
<proteinExistence type="predicted"/>
<dbReference type="InterPro" id="IPR002081">
    <property type="entry name" value="Cryptochrome/DNA_photolyase_1"/>
</dbReference>
<dbReference type="AlphaFoldDB" id="A2BY68"/>
<dbReference type="Proteomes" id="UP000001589">
    <property type="component" value="Chromosome"/>
</dbReference>
<dbReference type="GO" id="GO:0003677">
    <property type="term" value="F:DNA binding"/>
    <property type="evidence" value="ECO:0007669"/>
    <property type="project" value="TreeGrafter"/>
</dbReference>
<dbReference type="eggNOG" id="COG0415">
    <property type="taxonomic scope" value="Bacteria"/>
</dbReference>
<comment type="cofactor">
    <cofactor evidence="3">
        <name>FAD</name>
        <dbReference type="ChEBI" id="CHEBI:57692"/>
    </cofactor>
    <text evidence="3">Binds 1 FAD per subunit.</text>
</comment>
<dbReference type="InterPro" id="IPR036134">
    <property type="entry name" value="Crypto/Photolyase_FAD-like_sf"/>
</dbReference>
<dbReference type="Gene3D" id="1.10.579.10">
    <property type="entry name" value="DNA Cyclobutane Dipyrimidine Photolyase, subunit A, domain 3"/>
    <property type="match status" value="1"/>
</dbReference>
<protein>
    <submittedName>
        <fullName evidence="5">DNA photolyase-like protein</fullName>
    </submittedName>
</protein>
<dbReference type="GO" id="GO:0071949">
    <property type="term" value="F:FAD binding"/>
    <property type="evidence" value="ECO:0007669"/>
    <property type="project" value="TreeGrafter"/>
</dbReference>
<evidence type="ECO:0000259" key="4">
    <source>
        <dbReference type="Pfam" id="PF03441"/>
    </source>
</evidence>
<dbReference type="Pfam" id="PF03441">
    <property type="entry name" value="FAD_binding_7"/>
    <property type="match status" value="1"/>
</dbReference>
<evidence type="ECO:0000313" key="5">
    <source>
        <dbReference type="EMBL" id="ABM72729.1"/>
    </source>
</evidence>
<feature type="binding site" evidence="3">
    <location>
        <position position="22"/>
    </location>
    <ligand>
        <name>FAD</name>
        <dbReference type="ChEBI" id="CHEBI:57692"/>
    </ligand>
</feature>
<keyword evidence="5" id="KW-0456">Lyase</keyword>
<dbReference type="HOGENOM" id="CLU_054378_0_0_3"/>
<dbReference type="InterPro" id="IPR005101">
    <property type="entry name" value="Cryptochr/Photolyase_FAD-bd"/>
</dbReference>
<dbReference type="RefSeq" id="WP_011820825.1">
    <property type="nucleotide sequence ID" value="NC_008817.1"/>
</dbReference>
<reference evidence="5 6" key="1">
    <citation type="journal article" date="2007" name="PLoS Genet.">
        <title>Patterns and implications of gene gain and loss in the evolution of Prochlorococcus.</title>
        <authorList>
            <person name="Kettler G.C."/>
            <person name="Martiny A.C."/>
            <person name="Huang K."/>
            <person name="Zucker J."/>
            <person name="Coleman M.L."/>
            <person name="Rodrigue S."/>
            <person name="Chen F."/>
            <person name="Lapidus A."/>
            <person name="Ferriera S."/>
            <person name="Johnson J."/>
            <person name="Steglich C."/>
            <person name="Church G.M."/>
            <person name="Richardson P."/>
            <person name="Chisholm S.W."/>
        </authorList>
    </citation>
    <scope>NUCLEOTIDE SEQUENCE [LARGE SCALE GENOMIC DNA]</scope>
    <source>
        <strain evidence="5 6">MIT 9515</strain>
    </source>
</reference>
<evidence type="ECO:0000256" key="3">
    <source>
        <dbReference type="PIRSR" id="PIRSR602081-1"/>
    </source>
</evidence>
<sequence>MTQFQDAQEKWVDFLENKIQNYEKFRNFDYGPENVSSVSKLSPYVSHRILLEYELIEEVKKKYQSQKINKFIEEIYWRIYWKGWMENRPNVWVDFISEKNFKYDFEAYEKAINGDTDLSFFNSWVNELKTHNYLHNHTRMWFASTWIFNFGLPWELGANFFFKHLYDGDSASNILSWRWVAGLQTKGKQYLFSPSNLRKFSNNRFNVEKINNKQIFLEELNQIPLTDEIYKSNMEQKSESLILFENDLHAPTLKNIFQNYKRVFIILLGNEQRKIKLSSAVMSFKQQIVSEFVAQFDNVTQLNTIRLQENFKDINQLDMIYPGIGDNNDFIKNFKISNNKVIFNLVRDQDLFAWKFAKKGFFKFKENIPKINKYIFQN</sequence>
<dbReference type="KEGG" id="pmc:P9515_15221"/>
<feature type="binding site" evidence="3">
    <location>
        <position position="71"/>
    </location>
    <ligand>
        <name>FAD</name>
        <dbReference type="ChEBI" id="CHEBI:57692"/>
    </ligand>
</feature>
<evidence type="ECO:0000313" key="6">
    <source>
        <dbReference type="Proteomes" id="UP000001589"/>
    </source>
</evidence>
<dbReference type="PANTHER" id="PTHR11455:SF9">
    <property type="entry name" value="CRYPTOCHROME CIRCADIAN CLOCK 5 ISOFORM X1"/>
    <property type="match status" value="1"/>
</dbReference>
<keyword evidence="2 3" id="KW-0274">FAD</keyword>
<dbReference type="STRING" id="167542.P9515_15221"/>
<organism evidence="5 6">
    <name type="scientific">Prochlorococcus marinus (strain MIT 9515)</name>
    <dbReference type="NCBI Taxonomy" id="167542"/>
    <lineage>
        <taxon>Bacteria</taxon>
        <taxon>Bacillati</taxon>
        <taxon>Cyanobacteriota</taxon>
        <taxon>Cyanophyceae</taxon>
        <taxon>Synechococcales</taxon>
        <taxon>Prochlorococcaceae</taxon>
        <taxon>Prochlorococcus</taxon>
    </lineage>
</organism>
<name>A2BY68_PROM5</name>
<evidence type="ECO:0000256" key="2">
    <source>
        <dbReference type="ARBA" id="ARBA00022827"/>
    </source>
</evidence>
<feature type="domain" description="Cryptochrome/DNA photolyase FAD-binding" evidence="4">
    <location>
        <begin position="71"/>
        <end position="232"/>
    </location>
</feature>
<evidence type="ECO:0000256" key="1">
    <source>
        <dbReference type="ARBA" id="ARBA00022630"/>
    </source>
</evidence>
<accession>A2BY68</accession>
<gene>
    <name evidence="5" type="ordered locus">P9515_15221</name>
</gene>
<dbReference type="OrthoDB" id="9772484at2"/>
<dbReference type="GO" id="GO:0003904">
    <property type="term" value="F:deoxyribodipyrimidine photo-lyase activity"/>
    <property type="evidence" value="ECO:0007669"/>
    <property type="project" value="TreeGrafter"/>
</dbReference>
<keyword evidence="1 3" id="KW-0285">Flavoprotein</keyword>
<dbReference type="Gene3D" id="1.25.40.80">
    <property type="match status" value="1"/>
</dbReference>